<dbReference type="NCBIfam" id="TIGR03506">
    <property type="entry name" value="FlgEFG_subfam"/>
    <property type="match status" value="1"/>
</dbReference>
<dbReference type="SUPFAM" id="SSF117143">
    <property type="entry name" value="Flagellar hook protein flgE"/>
    <property type="match status" value="1"/>
</dbReference>
<feature type="domain" description="Flagellar basal-body/hook protein C-terminal" evidence="7">
    <location>
        <begin position="194"/>
        <end position="238"/>
    </location>
</feature>
<evidence type="ECO:0000259" key="7">
    <source>
        <dbReference type="Pfam" id="PF06429"/>
    </source>
</evidence>
<dbReference type="OrthoDB" id="9804559at2"/>
<keyword evidence="10" id="KW-1185">Reference proteome</keyword>
<dbReference type="PANTHER" id="PTHR30435">
    <property type="entry name" value="FLAGELLAR PROTEIN"/>
    <property type="match status" value="1"/>
</dbReference>
<dbReference type="InterPro" id="IPR020013">
    <property type="entry name" value="Flagellar_FlgE/F/G"/>
</dbReference>
<protein>
    <recommendedName>
        <fullName evidence="5 6">Flagellar basal-body rod protein FlgF</fullName>
    </recommendedName>
</protein>
<reference evidence="9 10" key="1">
    <citation type="submission" date="2019-11" db="EMBL/GenBank/DDBJ databases">
        <authorList>
            <person name="Khan S.A."/>
            <person name="Jeon C.O."/>
            <person name="Chun B.H."/>
        </authorList>
    </citation>
    <scope>NUCLEOTIDE SEQUENCE [LARGE SCALE GENOMIC DNA]</scope>
    <source>
        <strain evidence="9 10">IMCC 1097</strain>
    </source>
</reference>
<keyword evidence="9" id="KW-0969">Cilium</keyword>
<evidence type="ECO:0000256" key="3">
    <source>
        <dbReference type="ARBA" id="ARBA00023143"/>
    </source>
</evidence>
<dbReference type="PROSITE" id="PS00588">
    <property type="entry name" value="FLAGELLA_BB_ROD"/>
    <property type="match status" value="1"/>
</dbReference>
<evidence type="ECO:0000313" key="9">
    <source>
        <dbReference type="EMBL" id="QGG80213.1"/>
    </source>
</evidence>
<dbReference type="InterPro" id="IPR010930">
    <property type="entry name" value="Flg_bb/hook_C_dom"/>
</dbReference>
<dbReference type="GO" id="GO:0071978">
    <property type="term" value="P:bacterial-type flagellum-dependent swarming motility"/>
    <property type="evidence" value="ECO:0007669"/>
    <property type="project" value="TreeGrafter"/>
</dbReference>
<proteinExistence type="inferred from homology"/>
<comment type="subunit">
    <text evidence="4 6">The basal body constitutes a major portion of the flagellar organelle and consists of five rings (E,L,P,S, and M) mounted on a central rod. The rod consists of about 26 subunits of FlgG in the distal portion, and FlgB, FlgC and FlgF are thought to build up the proximal portion of the rod with about 6 subunits each.</text>
</comment>
<dbReference type="InterPro" id="IPR053967">
    <property type="entry name" value="LlgE_F_G-like_D1"/>
</dbReference>
<comment type="similarity">
    <text evidence="2 6">Belongs to the flagella basal body rod proteins family.</text>
</comment>
<keyword evidence="3 6" id="KW-0975">Bacterial flagellum</keyword>
<evidence type="ECO:0000256" key="4">
    <source>
        <dbReference type="ARBA" id="ARBA00038560"/>
    </source>
</evidence>
<dbReference type="GO" id="GO:0030694">
    <property type="term" value="C:bacterial-type flagellum basal body, rod"/>
    <property type="evidence" value="ECO:0007669"/>
    <property type="project" value="UniProtKB-UniRule"/>
</dbReference>
<dbReference type="AlphaFoldDB" id="A0A5Q2QAE4"/>
<gene>
    <name evidence="9" type="ORF">GH975_06335</name>
</gene>
<sequence length="243" mass="25643">MDKAIYMASQTATNMMRAQALVANNMANAATSGFKADRFTMVSQEITGGEYGARSTARLAGGGVDLTAGPMQQTGRDLDVAISGRSLFAVQVNEDQQAFTRNGDFKVSPEGLLTTQQGQPVLGELGVIPVPVYESISIGQDGSVSVVPPGGGMVRLDRLKMVTPVENLDVFKGDDGLIRFKGEVPEPDITATLQSGFLEGSNVNGASALVELMNLSRQFEMSVNLMSRLDDAESSANDAISSN</sequence>
<evidence type="ECO:0000256" key="2">
    <source>
        <dbReference type="ARBA" id="ARBA00009677"/>
    </source>
</evidence>
<dbReference type="InterPro" id="IPR037925">
    <property type="entry name" value="FlgE/F/G-like"/>
</dbReference>
<dbReference type="KEGG" id="llp:GH975_06335"/>
<evidence type="ECO:0000259" key="8">
    <source>
        <dbReference type="Pfam" id="PF22692"/>
    </source>
</evidence>
<evidence type="ECO:0000256" key="1">
    <source>
        <dbReference type="ARBA" id="ARBA00004117"/>
    </source>
</evidence>
<evidence type="ECO:0000256" key="5">
    <source>
        <dbReference type="ARBA" id="ARBA00040228"/>
    </source>
</evidence>
<dbReference type="Pfam" id="PF06429">
    <property type="entry name" value="Flg_bbr_C"/>
    <property type="match status" value="1"/>
</dbReference>
<accession>A0A5Q2QAE4</accession>
<evidence type="ECO:0000313" key="10">
    <source>
        <dbReference type="Proteomes" id="UP000388235"/>
    </source>
</evidence>
<keyword evidence="9" id="KW-0282">Flagellum</keyword>
<dbReference type="EMBL" id="CP045871">
    <property type="protein sequence ID" value="QGG80213.1"/>
    <property type="molecule type" value="Genomic_DNA"/>
</dbReference>
<evidence type="ECO:0000256" key="6">
    <source>
        <dbReference type="RuleBase" id="RU362116"/>
    </source>
</evidence>
<organism evidence="9 10">
    <name type="scientific">Litorivicinus lipolyticus</name>
    <dbReference type="NCBI Taxonomy" id="418701"/>
    <lineage>
        <taxon>Bacteria</taxon>
        <taxon>Pseudomonadati</taxon>
        <taxon>Pseudomonadota</taxon>
        <taxon>Gammaproteobacteria</taxon>
        <taxon>Oceanospirillales</taxon>
        <taxon>Litorivicinaceae</taxon>
        <taxon>Litorivicinus</taxon>
    </lineage>
</organism>
<dbReference type="Proteomes" id="UP000388235">
    <property type="component" value="Chromosome"/>
</dbReference>
<keyword evidence="9" id="KW-0966">Cell projection</keyword>
<dbReference type="NCBIfam" id="NF009280">
    <property type="entry name" value="PRK12640.1"/>
    <property type="match status" value="1"/>
</dbReference>
<dbReference type="Pfam" id="PF22692">
    <property type="entry name" value="LlgE_F_G_D1"/>
    <property type="match status" value="1"/>
</dbReference>
<dbReference type="InterPro" id="IPR019776">
    <property type="entry name" value="Flagellar_basal_body_rod_CS"/>
</dbReference>
<feature type="domain" description="Flagellar hook protein FlgE/F/G-like D1" evidence="8">
    <location>
        <begin position="81"/>
        <end position="146"/>
    </location>
</feature>
<dbReference type="RefSeq" id="WP_153713717.1">
    <property type="nucleotide sequence ID" value="NZ_CP045871.1"/>
</dbReference>
<name>A0A5Q2QAE4_9GAMM</name>
<dbReference type="PANTHER" id="PTHR30435:SF18">
    <property type="entry name" value="FLAGELLAR BASAL-BODY ROD PROTEIN FLGF"/>
    <property type="match status" value="1"/>
</dbReference>
<comment type="subcellular location">
    <subcellularLocation>
        <location evidence="1 6">Bacterial flagellum basal body</location>
    </subcellularLocation>
</comment>